<dbReference type="AlphaFoldDB" id="A0A559TKW3"/>
<accession>A0A559TKW3</accession>
<dbReference type="Gene3D" id="3.40.1410.10">
    <property type="entry name" value="Chorismate lyase-like"/>
    <property type="match status" value="1"/>
</dbReference>
<proteinExistence type="predicted"/>
<dbReference type="InterPro" id="IPR028978">
    <property type="entry name" value="Chorismate_lyase_/UTRA_dom_sf"/>
</dbReference>
<evidence type="ECO:0000313" key="2">
    <source>
        <dbReference type="Proteomes" id="UP000319824"/>
    </source>
</evidence>
<protein>
    <submittedName>
        <fullName evidence="1">Uncharacterized protein</fullName>
    </submittedName>
</protein>
<gene>
    <name evidence="1" type="ORF">BCL32_0715</name>
</gene>
<organism evidence="1 2">
    <name type="scientific">Rhizobium mongolense USDA 1844</name>
    <dbReference type="NCBI Taxonomy" id="1079460"/>
    <lineage>
        <taxon>Bacteria</taxon>
        <taxon>Pseudomonadati</taxon>
        <taxon>Pseudomonadota</taxon>
        <taxon>Alphaproteobacteria</taxon>
        <taxon>Hyphomicrobiales</taxon>
        <taxon>Rhizobiaceae</taxon>
        <taxon>Rhizobium/Agrobacterium group</taxon>
        <taxon>Rhizobium</taxon>
    </lineage>
</organism>
<reference evidence="1 2" key="1">
    <citation type="submission" date="2019-06" db="EMBL/GenBank/DDBJ databases">
        <title>Pac Bio to generate improved reference genome sequences for organisms with transposon mutant libraries (support for FEBA project).</title>
        <authorList>
            <person name="Blow M."/>
        </authorList>
    </citation>
    <scope>NUCLEOTIDE SEQUENCE [LARGE SCALE GENOMIC DNA]</scope>
    <source>
        <strain evidence="1 2">USDA 1844</strain>
    </source>
</reference>
<dbReference type="SUPFAM" id="SSF64288">
    <property type="entry name" value="Chorismate lyase-like"/>
    <property type="match status" value="1"/>
</dbReference>
<sequence length="281" mass="30753">MQIDYAVGEGPSIYGVDLASKGLRKWELRSDRLKLATQRISSFMAFYPWTFIRTVTFIGAAAIVLGTQAPLAQDLSTPSQWPDTPTSRVQALAVLQTLNAQLLSNASATLTLDSWCALHKLAPGGSKIVAHRVRGQDKPADALIRELLAVGPDEPVSYRRVHLACGNRILSEADNWYVPARLTADMNNALNTTDISFGRAVQSLKFTRTNLSAELLWSPLPKGWEMGAELPASAMAPLAVPPFLLEHHAVLKLRDGTPFSALIESYTSSVLDFPAPHVRRR</sequence>
<dbReference type="Proteomes" id="UP000319824">
    <property type="component" value="Unassembled WGS sequence"/>
</dbReference>
<evidence type="ECO:0000313" key="1">
    <source>
        <dbReference type="EMBL" id="TVZ75252.1"/>
    </source>
</evidence>
<dbReference type="EMBL" id="VISO01000001">
    <property type="protein sequence ID" value="TVZ75252.1"/>
    <property type="molecule type" value="Genomic_DNA"/>
</dbReference>
<comment type="caution">
    <text evidence="1">The sequence shown here is derived from an EMBL/GenBank/DDBJ whole genome shotgun (WGS) entry which is preliminary data.</text>
</comment>
<name>A0A559TKW3_9HYPH</name>